<reference evidence="2" key="1">
    <citation type="journal article" date="2020" name="Stud. Mycol.">
        <title>101 Dothideomycetes genomes: a test case for predicting lifestyles and emergence of pathogens.</title>
        <authorList>
            <person name="Haridas S."/>
            <person name="Albert R."/>
            <person name="Binder M."/>
            <person name="Bloem J."/>
            <person name="Labutti K."/>
            <person name="Salamov A."/>
            <person name="Andreopoulos B."/>
            <person name="Baker S."/>
            <person name="Barry K."/>
            <person name="Bills G."/>
            <person name="Bluhm B."/>
            <person name="Cannon C."/>
            <person name="Castanera R."/>
            <person name="Culley D."/>
            <person name="Daum C."/>
            <person name="Ezra D."/>
            <person name="Gonzalez J."/>
            <person name="Henrissat B."/>
            <person name="Kuo A."/>
            <person name="Liang C."/>
            <person name="Lipzen A."/>
            <person name="Lutzoni F."/>
            <person name="Magnuson J."/>
            <person name="Mondo S."/>
            <person name="Nolan M."/>
            <person name="Ohm R."/>
            <person name="Pangilinan J."/>
            <person name="Park H.-J."/>
            <person name="Ramirez L."/>
            <person name="Alfaro M."/>
            <person name="Sun H."/>
            <person name="Tritt A."/>
            <person name="Yoshinaga Y."/>
            <person name="Zwiers L.-H."/>
            <person name="Turgeon B."/>
            <person name="Goodwin S."/>
            <person name="Spatafora J."/>
            <person name="Crous P."/>
            <person name="Grigoriev I."/>
        </authorList>
    </citation>
    <scope>NUCLEOTIDE SEQUENCE</scope>
    <source>
        <strain evidence="2">CBS 123094</strain>
    </source>
</reference>
<keyword evidence="3" id="KW-1185">Reference proteome</keyword>
<feature type="compositionally biased region" description="Pro residues" evidence="1">
    <location>
        <begin position="1"/>
        <end position="12"/>
    </location>
</feature>
<dbReference type="OrthoDB" id="3800774at2759"/>
<dbReference type="AlphaFoldDB" id="A0A6A5WWK5"/>
<dbReference type="Proteomes" id="UP000799779">
    <property type="component" value="Unassembled WGS sequence"/>
</dbReference>
<sequence length="388" mass="42482">MPPWARKNPPPSEGAESRDAPADSTRSSRKAGALKPTLKKATATKATRSLKPTTTKSAAKPPAKKPSKKLLAAIKAIVIEPLSDDEDDEVEQPAAKKPVAVPAASPITIQINKKPTPGDSENTDNTFFGVKDIEKKIIGLIDSPGSGIDVYLIDFSFSEFFRLMDLIDREVSQSHYPVDEVELRVEVNVDCEMVKKVFRTPSNQAFNDPSSDLPDAGTPSLSHYENHLYKNNTALTHKNNLQIQVEKSVSVANYKDRIHKQWECEIHKYRNFGFWCWVSSGGAHYKLEPIIANASDSHILSKLIDTVKAGHNQLKPSLPHPPAAGTPKKAIPVLSSSPINPGGDSYVTMENFENQMYKIAVQGFKLKDGIATLQGAAHLLELSSIGRS</sequence>
<accession>A0A6A5WWK5</accession>
<evidence type="ECO:0000256" key="1">
    <source>
        <dbReference type="SAM" id="MobiDB-lite"/>
    </source>
</evidence>
<protein>
    <submittedName>
        <fullName evidence="2">Uncharacterized protein</fullName>
    </submittedName>
</protein>
<feature type="compositionally biased region" description="Low complexity" evidence="1">
    <location>
        <begin position="30"/>
        <end position="61"/>
    </location>
</feature>
<name>A0A6A5WWK5_9PLEO</name>
<organism evidence="2 3">
    <name type="scientific">Amniculicola lignicola CBS 123094</name>
    <dbReference type="NCBI Taxonomy" id="1392246"/>
    <lineage>
        <taxon>Eukaryota</taxon>
        <taxon>Fungi</taxon>
        <taxon>Dikarya</taxon>
        <taxon>Ascomycota</taxon>
        <taxon>Pezizomycotina</taxon>
        <taxon>Dothideomycetes</taxon>
        <taxon>Pleosporomycetidae</taxon>
        <taxon>Pleosporales</taxon>
        <taxon>Amniculicolaceae</taxon>
        <taxon>Amniculicola</taxon>
    </lineage>
</organism>
<evidence type="ECO:0000313" key="3">
    <source>
        <dbReference type="Proteomes" id="UP000799779"/>
    </source>
</evidence>
<evidence type="ECO:0000313" key="2">
    <source>
        <dbReference type="EMBL" id="KAF2003475.1"/>
    </source>
</evidence>
<dbReference type="EMBL" id="ML977572">
    <property type="protein sequence ID" value="KAF2003475.1"/>
    <property type="molecule type" value="Genomic_DNA"/>
</dbReference>
<feature type="region of interest" description="Disordered" evidence="1">
    <location>
        <begin position="1"/>
        <end position="68"/>
    </location>
</feature>
<gene>
    <name evidence="2" type="ORF">P154DRAFT_520082</name>
</gene>
<proteinExistence type="predicted"/>